<dbReference type="InterPro" id="IPR035912">
    <property type="entry name" value="EHR_sf"/>
</dbReference>
<comment type="similarity">
    <text evidence="1">Belongs to the E(R) family.</text>
</comment>
<evidence type="ECO:0000313" key="2">
    <source>
        <dbReference type="EMBL" id="MDE48884.1"/>
    </source>
</evidence>
<name>A0A6G1SEG2_9ACAR</name>
<reference evidence="2" key="1">
    <citation type="submission" date="2018-10" db="EMBL/GenBank/DDBJ databases">
        <title>Transcriptome assembly of Aceria tosichella (Wheat curl mite) Type 2.</title>
        <authorList>
            <person name="Scully E.D."/>
            <person name="Geib S.M."/>
            <person name="Palmer N.A."/>
            <person name="Gupta A.K."/>
            <person name="Sarath G."/>
            <person name="Tatineni S."/>
        </authorList>
    </citation>
    <scope>NUCLEOTIDE SEQUENCE</scope>
    <source>
        <strain evidence="2">LincolnNE</strain>
    </source>
</reference>
<dbReference type="Pfam" id="PF01133">
    <property type="entry name" value="ER"/>
    <property type="match status" value="1"/>
</dbReference>
<dbReference type="AlphaFoldDB" id="A0A6G1SEG2"/>
<dbReference type="SUPFAM" id="SSF143875">
    <property type="entry name" value="ERH-like"/>
    <property type="match status" value="1"/>
</dbReference>
<dbReference type="InterPro" id="IPR000781">
    <property type="entry name" value="ERH"/>
</dbReference>
<accession>A0A6G1SEG2</accession>
<protein>
    <submittedName>
        <fullName evidence="2">Enhancer of rudimentary</fullName>
    </submittedName>
</protein>
<dbReference type="Gene3D" id="3.30.2260.10">
    <property type="entry name" value="Enhancer of rudimentary"/>
    <property type="match status" value="1"/>
</dbReference>
<gene>
    <name evidence="2" type="primary">ERH</name>
    <name evidence="2" type="ORF">g.8216</name>
</gene>
<sequence>MAFILLSSAKHDAPNTRSFNEFKTTEDLAKALVNHFEEYLLTRERCETGITTDDNSLEYKSDQLYKFLDDFFGELCCLARQEDDPNLWIPYPKDWVKENCIYIYLRGQHERALKEAAAQARPPLGDGGLAVHTNLAIAPAKSIDNIINRGSLGMDIDGVHG</sequence>
<organism evidence="2">
    <name type="scientific">Aceria tosichella</name>
    <name type="common">wheat curl mite</name>
    <dbReference type="NCBI Taxonomy" id="561515"/>
    <lineage>
        <taxon>Eukaryota</taxon>
        <taxon>Metazoa</taxon>
        <taxon>Ecdysozoa</taxon>
        <taxon>Arthropoda</taxon>
        <taxon>Chelicerata</taxon>
        <taxon>Arachnida</taxon>
        <taxon>Acari</taxon>
        <taxon>Acariformes</taxon>
        <taxon>Trombidiformes</taxon>
        <taxon>Prostigmata</taxon>
        <taxon>Eupodina</taxon>
        <taxon>Eriophyoidea</taxon>
        <taxon>Eriophyidae</taxon>
        <taxon>Eriophyinae</taxon>
        <taxon>Aceriini</taxon>
        <taxon>Aceria</taxon>
    </lineage>
</organism>
<dbReference type="EMBL" id="GGYP01004113">
    <property type="protein sequence ID" value="MDE48884.1"/>
    <property type="molecule type" value="Transcribed_RNA"/>
</dbReference>
<proteinExistence type="inferred from homology"/>
<evidence type="ECO:0000256" key="1">
    <source>
        <dbReference type="ARBA" id="ARBA00007491"/>
    </source>
</evidence>